<reference evidence="1" key="1">
    <citation type="journal article" date="2023" name="Science">
        <title>Genome structures resolve the early diversification of teleost fishes.</title>
        <authorList>
            <person name="Parey E."/>
            <person name="Louis A."/>
            <person name="Montfort J."/>
            <person name="Bouchez O."/>
            <person name="Roques C."/>
            <person name="Iampietro C."/>
            <person name="Lluch J."/>
            <person name="Castinel A."/>
            <person name="Donnadieu C."/>
            <person name="Desvignes T."/>
            <person name="Floi Bucao C."/>
            <person name="Jouanno E."/>
            <person name="Wen M."/>
            <person name="Mejri S."/>
            <person name="Dirks R."/>
            <person name="Jansen H."/>
            <person name="Henkel C."/>
            <person name="Chen W.J."/>
            <person name="Zahm M."/>
            <person name="Cabau C."/>
            <person name="Klopp C."/>
            <person name="Thompson A.W."/>
            <person name="Robinson-Rechavi M."/>
            <person name="Braasch I."/>
            <person name="Lecointre G."/>
            <person name="Bobe J."/>
            <person name="Postlethwait J.H."/>
            <person name="Berthelot C."/>
            <person name="Roest Crollius H."/>
            <person name="Guiguen Y."/>
        </authorList>
    </citation>
    <scope>NUCLEOTIDE SEQUENCE</scope>
    <source>
        <strain evidence="1">NC1722</strain>
    </source>
</reference>
<sequence>MPRMPPTGRLMPPGGVGAGNVFAEGQGHAEVPYCREVDQTVPNQCQRLQYHRQADWGSQRAQALNDDFPELCPPSYNDFSLSDLDFSATLMDCLL</sequence>
<evidence type="ECO:0000313" key="1">
    <source>
        <dbReference type="EMBL" id="KAJ8377574.1"/>
    </source>
</evidence>
<dbReference type="Proteomes" id="UP001221898">
    <property type="component" value="Unassembled WGS sequence"/>
</dbReference>
<accession>A0AAD7RC78</accession>
<protein>
    <submittedName>
        <fullName evidence="1">Uncharacterized protein</fullName>
    </submittedName>
</protein>
<evidence type="ECO:0000313" key="2">
    <source>
        <dbReference type="Proteomes" id="UP001221898"/>
    </source>
</evidence>
<dbReference type="AlphaFoldDB" id="A0AAD7RC78"/>
<name>A0AAD7RC78_9TELE</name>
<keyword evidence="2" id="KW-1185">Reference proteome</keyword>
<comment type="caution">
    <text evidence="1">The sequence shown here is derived from an EMBL/GenBank/DDBJ whole genome shotgun (WGS) entry which is preliminary data.</text>
</comment>
<gene>
    <name evidence="1" type="ORF">AAFF_G00255920</name>
</gene>
<dbReference type="EMBL" id="JAINUG010000347">
    <property type="protein sequence ID" value="KAJ8377574.1"/>
    <property type="molecule type" value="Genomic_DNA"/>
</dbReference>
<organism evidence="1 2">
    <name type="scientific">Aldrovandia affinis</name>
    <dbReference type="NCBI Taxonomy" id="143900"/>
    <lineage>
        <taxon>Eukaryota</taxon>
        <taxon>Metazoa</taxon>
        <taxon>Chordata</taxon>
        <taxon>Craniata</taxon>
        <taxon>Vertebrata</taxon>
        <taxon>Euteleostomi</taxon>
        <taxon>Actinopterygii</taxon>
        <taxon>Neopterygii</taxon>
        <taxon>Teleostei</taxon>
        <taxon>Notacanthiformes</taxon>
        <taxon>Halosauridae</taxon>
        <taxon>Aldrovandia</taxon>
    </lineage>
</organism>
<proteinExistence type="predicted"/>